<protein>
    <recommendedName>
        <fullName evidence="3">Carbohydrate kinase PfkB domain-containing protein</fullName>
    </recommendedName>
</protein>
<evidence type="ECO:0000256" key="2">
    <source>
        <dbReference type="ARBA" id="ARBA00022777"/>
    </source>
</evidence>
<name>A0A9D1WBP1_9GAMM</name>
<dbReference type="InterPro" id="IPR011611">
    <property type="entry name" value="PfkB_dom"/>
</dbReference>
<feature type="domain" description="Carbohydrate kinase PfkB" evidence="3">
    <location>
        <begin position="83"/>
        <end position="348"/>
    </location>
</feature>
<gene>
    <name evidence="4" type="ORF">H9850_00070</name>
</gene>
<dbReference type="Proteomes" id="UP000886829">
    <property type="component" value="Unassembled WGS sequence"/>
</dbReference>
<dbReference type="Pfam" id="PF00294">
    <property type="entry name" value="PfkB"/>
    <property type="match status" value="1"/>
</dbReference>
<proteinExistence type="predicted"/>
<evidence type="ECO:0000313" key="5">
    <source>
        <dbReference type="Proteomes" id="UP000886829"/>
    </source>
</evidence>
<dbReference type="PANTHER" id="PTHR10584">
    <property type="entry name" value="SUGAR KINASE"/>
    <property type="match status" value="1"/>
</dbReference>
<evidence type="ECO:0000259" key="3">
    <source>
        <dbReference type="Pfam" id="PF00294"/>
    </source>
</evidence>
<evidence type="ECO:0000313" key="4">
    <source>
        <dbReference type="EMBL" id="HIX55857.1"/>
    </source>
</evidence>
<keyword evidence="2" id="KW-0418">Kinase</keyword>
<organism evidence="4 5">
    <name type="scientific">Candidatus Anaerobiospirillum pullistercoris</name>
    <dbReference type="NCBI Taxonomy" id="2838452"/>
    <lineage>
        <taxon>Bacteria</taxon>
        <taxon>Pseudomonadati</taxon>
        <taxon>Pseudomonadota</taxon>
        <taxon>Gammaproteobacteria</taxon>
        <taxon>Aeromonadales</taxon>
        <taxon>Succinivibrionaceae</taxon>
        <taxon>Anaerobiospirillum</taxon>
    </lineage>
</organism>
<reference evidence="4" key="2">
    <citation type="submission" date="2021-04" db="EMBL/GenBank/DDBJ databases">
        <authorList>
            <person name="Gilroy R."/>
        </authorList>
    </citation>
    <scope>NUCLEOTIDE SEQUENCE</scope>
    <source>
        <strain evidence="4">USASDec5-558</strain>
    </source>
</reference>
<dbReference type="AlphaFoldDB" id="A0A9D1WBP1"/>
<dbReference type="Gene3D" id="3.40.1190.20">
    <property type="match status" value="1"/>
</dbReference>
<dbReference type="GO" id="GO:0016301">
    <property type="term" value="F:kinase activity"/>
    <property type="evidence" value="ECO:0007669"/>
    <property type="project" value="UniProtKB-KW"/>
</dbReference>
<dbReference type="EMBL" id="DXEV01000003">
    <property type="protein sequence ID" value="HIX55857.1"/>
    <property type="molecule type" value="Genomic_DNA"/>
</dbReference>
<comment type="caution">
    <text evidence="4">The sequence shown here is derived from an EMBL/GenBank/DDBJ whole genome shotgun (WGS) entry which is preliminary data.</text>
</comment>
<dbReference type="SUPFAM" id="SSF53613">
    <property type="entry name" value="Ribokinase-like"/>
    <property type="match status" value="1"/>
</dbReference>
<dbReference type="PANTHER" id="PTHR10584:SF166">
    <property type="entry name" value="RIBOKINASE"/>
    <property type="match status" value="1"/>
</dbReference>
<evidence type="ECO:0000256" key="1">
    <source>
        <dbReference type="ARBA" id="ARBA00022679"/>
    </source>
</evidence>
<dbReference type="InterPro" id="IPR029056">
    <property type="entry name" value="Ribokinase-like"/>
</dbReference>
<reference evidence="4" key="1">
    <citation type="journal article" date="2021" name="PeerJ">
        <title>Extensive microbial diversity within the chicken gut microbiome revealed by metagenomics and culture.</title>
        <authorList>
            <person name="Gilroy R."/>
            <person name="Ravi A."/>
            <person name="Getino M."/>
            <person name="Pursley I."/>
            <person name="Horton D.L."/>
            <person name="Alikhan N.F."/>
            <person name="Baker D."/>
            <person name="Gharbi K."/>
            <person name="Hall N."/>
            <person name="Watson M."/>
            <person name="Adriaenssens E.M."/>
            <person name="Foster-Nyarko E."/>
            <person name="Jarju S."/>
            <person name="Secka A."/>
            <person name="Antonio M."/>
            <person name="Oren A."/>
            <person name="Chaudhuri R.R."/>
            <person name="La Ragione R."/>
            <person name="Hildebrand F."/>
            <person name="Pallen M.J."/>
        </authorList>
    </citation>
    <scope>NUCLEOTIDE SEQUENCE</scope>
    <source>
        <strain evidence="4">USASDec5-558</strain>
    </source>
</reference>
<sequence>MHLTSAHGTSTEPILGLKNLKRASNNPEQASQLYPEINGFRLQQRTGAPYGLSPEQQGRVLIVGGAFVDVTLGLAHMPVVGGDSYAKELNVGLGGCALNVAHILKQLQIPLDLKVPVGKGPYAMIVGKQLQEDGYEPLVTDPQHDCGYCLCMVDNDGERTFVVVPGVENHMQPEWFRDISLEHSDLIYISGFDITEENGECYLRHYDQKQPHTQIYFDAGARVDFITSESFEHLLSFSPILHLNRLELSLITKCSEAEEALQQLEQRCAGPIILSLDKDGCIVAYKGERVHFPVTPQPVTDATGAGDAHSAGIIAALMSGANLAAAIELGHRIACSALSQIGARIAVPQELHLEPFFHAHQLS</sequence>
<dbReference type="GO" id="GO:0005829">
    <property type="term" value="C:cytosol"/>
    <property type="evidence" value="ECO:0007669"/>
    <property type="project" value="TreeGrafter"/>
</dbReference>
<keyword evidence="1" id="KW-0808">Transferase</keyword>
<accession>A0A9D1WBP1</accession>